<proteinExistence type="predicted"/>
<dbReference type="AlphaFoldDB" id="A0A495W0W6"/>
<dbReference type="SUPFAM" id="SSF53850">
    <property type="entry name" value="Periplasmic binding protein-like II"/>
    <property type="match status" value="1"/>
</dbReference>
<dbReference type="InterPro" id="IPR050490">
    <property type="entry name" value="Bact_solute-bd_prot1"/>
</dbReference>
<dbReference type="EMBL" id="RBXO01000001">
    <property type="protein sequence ID" value="RKT55341.1"/>
    <property type="molecule type" value="Genomic_DNA"/>
</dbReference>
<feature type="chain" id="PRO_5019834322" evidence="1">
    <location>
        <begin position="29"/>
        <end position="424"/>
    </location>
</feature>
<keyword evidence="1" id="KW-0732">Signal</keyword>
<organism evidence="2 3">
    <name type="scientific">Saccharothrix australiensis</name>
    <dbReference type="NCBI Taxonomy" id="2072"/>
    <lineage>
        <taxon>Bacteria</taxon>
        <taxon>Bacillati</taxon>
        <taxon>Actinomycetota</taxon>
        <taxon>Actinomycetes</taxon>
        <taxon>Pseudonocardiales</taxon>
        <taxon>Pseudonocardiaceae</taxon>
        <taxon>Saccharothrix</taxon>
    </lineage>
</organism>
<evidence type="ECO:0000313" key="2">
    <source>
        <dbReference type="EMBL" id="RKT55341.1"/>
    </source>
</evidence>
<accession>A0A495W0W6</accession>
<dbReference type="PROSITE" id="PS51257">
    <property type="entry name" value="PROKAR_LIPOPROTEIN"/>
    <property type="match status" value="1"/>
</dbReference>
<reference evidence="2 3" key="1">
    <citation type="submission" date="2018-10" db="EMBL/GenBank/DDBJ databases">
        <title>Sequencing the genomes of 1000 actinobacteria strains.</title>
        <authorList>
            <person name="Klenk H.-P."/>
        </authorList>
    </citation>
    <scope>NUCLEOTIDE SEQUENCE [LARGE SCALE GENOMIC DNA]</scope>
    <source>
        <strain evidence="2 3">DSM 43800</strain>
    </source>
</reference>
<dbReference type="Proteomes" id="UP000282084">
    <property type="component" value="Unassembled WGS sequence"/>
</dbReference>
<dbReference type="RefSeq" id="WP_121007054.1">
    <property type="nucleotide sequence ID" value="NZ_RBXO01000001.1"/>
</dbReference>
<sequence length="424" mass="45738">MQRAGVGRALVCLVAAALVAAGCGTSGAGGGGRVRLTVATFGEFGYEPLFEEYERAHPEVDVVGRVTDFDTHHRGLITALATGRGAADVVAVEEQYMPRLRRSARRFADLAAFGADRLRERWPRWKWEQGVADGGRVVFALGTDMGSLAMCYRRDLFERAGLPTDRDRVAALWPTWEAYAEVADRFAERVADARFADSAGTVYTAVLNQAEENYFAKADDSFIGDTNPNVRRAFGIAGAIAAKGRTAKVTTFTPEWNVAINRGAFATVTCPAWMLAQIREAGGAAGAGRWDVTAVPGGGGNWGGSYLAVPAQGAHQREAYRLAEWLTAPEQQEELFVRSGILPSEPEVYRDPVVLGHTDPYFGGAPVGALFAASSDRVRPNHRGIRDADVRPVFGRALGRVEDGAQDVAQAWEQAVREAHDLIG</sequence>
<feature type="signal peptide" evidence="1">
    <location>
        <begin position="1"/>
        <end position="28"/>
    </location>
</feature>
<comment type="caution">
    <text evidence="2">The sequence shown here is derived from an EMBL/GenBank/DDBJ whole genome shotgun (WGS) entry which is preliminary data.</text>
</comment>
<name>A0A495W0W6_9PSEU</name>
<evidence type="ECO:0000313" key="3">
    <source>
        <dbReference type="Proteomes" id="UP000282084"/>
    </source>
</evidence>
<protein>
    <submittedName>
        <fullName evidence="2">Cellobiose-binding protein</fullName>
    </submittedName>
</protein>
<dbReference type="InterPro" id="IPR006059">
    <property type="entry name" value="SBP"/>
</dbReference>
<dbReference type="Gene3D" id="3.40.190.10">
    <property type="entry name" value="Periplasmic binding protein-like II"/>
    <property type="match status" value="1"/>
</dbReference>
<dbReference type="OrthoDB" id="3226017at2"/>
<dbReference type="Pfam" id="PF13416">
    <property type="entry name" value="SBP_bac_8"/>
    <property type="match status" value="1"/>
</dbReference>
<evidence type="ECO:0000256" key="1">
    <source>
        <dbReference type="SAM" id="SignalP"/>
    </source>
</evidence>
<dbReference type="PANTHER" id="PTHR43649:SF32">
    <property type="entry name" value="SUGAR BINDING SECRETED PROTEIN"/>
    <property type="match status" value="1"/>
</dbReference>
<gene>
    <name evidence="2" type="ORF">C8E97_4004</name>
</gene>
<keyword evidence="3" id="KW-1185">Reference proteome</keyword>
<dbReference type="PANTHER" id="PTHR43649">
    <property type="entry name" value="ARABINOSE-BINDING PROTEIN-RELATED"/>
    <property type="match status" value="1"/>
</dbReference>